<dbReference type="Gene3D" id="1.10.600.10">
    <property type="entry name" value="Farnesyl Diphosphate Synthase"/>
    <property type="match status" value="1"/>
</dbReference>
<dbReference type="Pfam" id="PF19086">
    <property type="entry name" value="Terpene_syn_C_2"/>
    <property type="match status" value="1"/>
</dbReference>
<dbReference type="SUPFAM" id="SSF48576">
    <property type="entry name" value="Terpenoid synthases"/>
    <property type="match status" value="1"/>
</dbReference>
<dbReference type="SFLD" id="SFLDS00005">
    <property type="entry name" value="Isoprenoid_Synthase_Type_I"/>
    <property type="match status" value="1"/>
</dbReference>
<keyword evidence="2" id="KW-0460">Magnesium</keyword>
<organism evidence="3 4">
    <name type="scientific">Fodinicola feengrottensis</name>
    <dbReference type="NCBI Taxonomy" id="435914"/>
    <lineage>
        <taxon>Bacteria</taxon>
        <taxon>Bacillati</taxon>
        <taxon>Actinomycetota</taxon>
        <taxon>Actinomycetes</taxon>
        <taxon>Mycobacteriales</taxon>
        <taxon>Fodinicola</taxon>
    </lineage>
</organism>
<accession>A0ABN2J0N1</accession>
<dbReference type="RefSeq" id="WP_163568479.1">
    <property type="nucleotide sequence ID" value="NZ_BAAANY010000040.1"/>
</dbReference>
<comment type="caution">
    <text evidence="3">The sequence shown here is derived from an EMBL/GenBank/DDBJ whole genome shotgun (WGS) entry which is preliminary data.</text>
</comment>
<comment type="similarity">
    <text evidence="2">Belongs to the terpene synthase family.</text>
</comment>
<dbReference type="InterPro" id="IPR008949">
    <property type="entry name" value="Isoprenoid_synthase_dom_sf"/>
</dbReference>
<dbReference type="SFLD" id="SFLDG01020">
    <property type="entry name" value="Terpene_Cyclase_Like_2"/>
    <property type="match status" value="1"/>
</dbReference>
<proteinExistence type="inferred from homology"/>
<reference evidence="3 4" key="1">
    <citation type="journal article" date="2019" name="Int. J. Syst. Evol. Microbiol.">
        <title>The Global Catalogue of Microorganisms (GCM) 10K type strain sequencing project: providing services to taxonomists for standard genome sequencing and annotation.</title>
        <authorList>
            <consortium name="The Broad Institute Genomics Platform"/>
            <consortium name="The Broad Institute Genome Sequencing Center for Infectious Disease"/>
            <person name="Wu L."/>
            <person name="Ma J."/>
        </authorList>
    </citation>
    <scope>NUCLEOTIDE SEQUENCE [LARGE SCALE GENOMIC DNA]</scope>
    <source>
        <strain evidence="3 4">JCM 14718</strain>
    </source>
</reference>
<sequence>MTETSVSLLPFYCPLPSVLHPQVELVQDRALRWLADHDLHPHLAGTNSAEFYARITPEADIDRLQPAVHWCYWGFAFDDARCDSGPTSTRTDAFKDLAARLMTTLENPAVSHPVTEDPYVVTLGRIGADLSAIASPVQMRRWINGHAGWLSATAWQVSYVEAGTEPDLNDYLTMRLNSCAGEPTTAMIEIVNNQEVPAAELDSPGVRATTEAARMVAALDNDLVSGQKERRLNQTGTTLVDVIHRQDRCSRQDAIVSATALRDRVMALFLLLSEKYRGSGGPALASYVDGLGHTIRGNIEWSLTVPRYGGQPEFAGWAAKPSDPSREPIPVPSISWWWEQL</sequence>
<dbReference type="PANTHER" id="PTHR35201:SF4">
    <property type="entry name" value="BETA-PINACENE SYNTHASE-RELATED"/>
    <property type="match status" value="1"/>
</dbReference>
<evidence type="ECO:0000313" key="4">
    <source>
        <dbReference type="Proteomes" id="UP001500618"/>
    </source>
</evidence>
<evidence type="ECO:0000313" key="3">
    <source>
        <dbReference type="EMBL" id="GAA1715594.1"/>
    </source>
</evidence>
<evidence type="ECO:0000256" key="2">
    <source>
        <dbReference type="RuleBase" id="RU366034"/>
    </source>
</evidence>
<dbReference type="EMBL" id="BAAANY010000040">
    <property type="protein sequence ID" value="GAA1715594.1"/>
    <property type="molecule type" value="Genomic_DNA"/>
</dbReference>
<protein>
    <recommendedName>
        <fullName evidence="2">Terpene synthase</fullName>
        <ecNumber evidence="2">4.2.3.-</ecNumber>
    </recommendedName>
</protein>
<keyword evidence="4" id="KW-1185">Reference proteome</keyword>
<dbReference type="PANTHER" id="PTHR35201">
    <property type="entry name" value="TERPENE SYNTHASE"/>
    <property type="match status" value="1"/>
</dbReference>
<dbReference type="InterPro" id="IPR034686">
    <property type="entry name" value="Terpene_cyclase-like_2"/>
</dbReference>
<gene>
    <name evidence="3" type="ORF">GCM10009765_75500</name>
</gene>
<evidence type="ECO:0000256" key="1">
    <source>
        <dbReference type="ARBA" id="ARBA00023239"/>
    </source>
</evidence>
<dbReference type="EC" id="4.2.3.-" evidence="2"/>
<keyword evidence="2" id="KW-0479">Metal-binding</keyword>
<name>A0ABN2J0N1_9ACTN</name>
<dbReference type="Proteomes" id="UP001500618">
    <property type="component" value="Unassembled WGS sequence"/>
</dbReference>
<keyword evidence="1 2" id="KW-0456">Lyase</keyword>
<comment type="cofactor">
    <cofactor evidence="2">
        <name>Mg(2+)</name>
        <dbReference type="ChEBI" id="CHEBI:18420"/>
    </cofactor>
</comment>